<dbReference type="RefSeq" id="WP_191252816.1">
    <property type="nucleotide sequence ID" value="NZ_BNCI01000002.1"/>
</dbReference>
<evidence type="ECO:0000313" key="2">
    <source>
        <dbReference type="Proteomes" id="UP000630923"/>
    </source>
</evidence>
<reference evidence="1" key="1">
    <citation type="journal article" date="2014" name="Int. J. Syst. Evol. Microbiol.">
        <title>Complete genome sequence of Corynebacterium casei LMG S-19264T (=DSM 44701T), isolated from a smear-ripened cheese.</title>
        <authorList>
            <consortium name="US DOE Joint Genome Institute (JGI-PGF)"/>
            <person name="Walter F."/>
            <person name="Albersmeier A."/>
            <person name="Kalinowski J."/>
            <person name="Ruckert C."/>
        </authorList>
    </citation>
    <scope>NUCLEOTIDE SEQUENCE</scope>
    <source>
        <strain evidence="1">KCTC 42590</strain>
    </source>
</reference>
<proteinExistence type="predicted"/>
<dbReference type="EMBL" id="BNCI01000002">
    <property type="protein sequence ID" value="GHF26204.1"/>
    <property type="molecule type" value="Genomic_DNA"/>
</dbReference>
<reference evidence="1" key="2">
    <citation type="submission" date="2020-09" db="EMBL/GenBank/DDBJ databases">
        <authorList>
            <person name="Sun Q."/>
            <person name="Kim S."/>
        </authorList>
    </citation>
    <scope>NUCLEOTIDE SEQUENCE</scope>
    <source>
        <strain evidence="1">KCTC 42590</strain>
    </source>
</reference>
<gene>
    <name evidence="1" type="ORF">GCM10017044_21380</name>
</gene>
<accession>A0A919AV00</accession>
<keyword evidence="2" id="KW-1185">Reference proteome</keyword>
<evidence type="ECO:0000313" key="1">
    <source>
        <dbReference type="EMBL" id="GHF26204.1"/>
    </source>
</evidence>
<dbReference type="AlphaFoldDB" id="A0A919AV00"/>
<name>A0A919AV00_9PROT</name>
<sequence>MMHTPINTNGLRRVARLYLERSAPLSKTEALVMLKGTLGAYDDDGSSLALGIEDYFTTRPALN</sequence>
<organism evidence="1 2">
    <name type="scientific">Kordiimonas sediminis</name>
    <dbReference type="NCBI Taxonomy" id="1735581"/>
    <lineage>
        <taxon>Bacteria</taxon>
        <taxon>Pseudomonadati</taxon>
        <taxon>Pseudomonadota</taxon>
        <taxon>Alphaproteobacteria</taxon>
        <taxon>Kordiimonadales</taxon>
        <taxon>Kordiimonadaceae</taxon>
        <taxon>Kordiimonas</taxon>
    </lineage>
</organism>
<protein>
    <submittedName>
        <fullName evidence="1">Uncharacterized protein</fullName>
    </submittedName>
</protein>
<dbReference type="Proteomes" id="UP000630923">
    <property type="component" value="Unassembled WGS sequence"/>
</dbReference>
<comment type="caution">
    <text evidence="1">The sequence shown here is derived from an EMBL/GenBank/DDBJ whole genome shotgun (WGS) entry which is preliminary data.</text>
</comment>